<sequence length="28" mass="3341">MRCFIAIDIGEEIKKELESFMKRLKKLA</sequence>
<dbReference type="AlphaFoldDB" id="A0A3B1CZH1"/>
<reference evidence="1" key="1">
    <citation type="submission" date="2018-06" db="EMBL/GenBank/DDBJ databases">
        <authorList>
            <person name="Zhirakovskaya E."/>
        </authorList>
    </citation>
    <scope>NUCLEOTIDE SEQUENCE</scope>
</reference>
<feature type="non-terminal residue" evidence="1">
    <location>
        <position position="28"/>
    </location>
</feature>
<accession>A0A3B1CZH1</accession>
<protein>
    <submittedName>
        <fullName evidence="1">Uncharacterized protein</fullName>
    </submittedName>
</protein>
<organism evidence="1">
    <name type="scientific">hydrothermal vent metagenome</name>
    <dbReference type="NCBI Taxonomy" id="652676"/>
    <lineage>
        <taxon>unclassified sequences</taxon>
        <taxon>metagenomes</taxon>
        <taxon>ecological metagenomes</taxon>
    </lineage>
</organism>
<evidence type="ECO:0000313" key="1">
    <source>
        <dbReference type="EMBL" id="VAX31981.1"/>
    </source>
</evidence>
<dbReference type="EMBL" id="UOGH01000227">
    <property type="protein sequence ID" value="VAX31981.1"/>
    <property type="molecule type" value="Genomic_DNA"/>
</dbReference>
<proteinExistence type="predicted"/>
<name>A0A3B1CZH1_9ZZZZ</name>
<gene>
    <name evidence="1" type="ORF">MNBD_NITROSPIRAE02-578</name>
</gene>